<keyword evidence="8" id="KW-1185">Reference proteome</keyword>
<dbReference type="Proteomes" id="UP001499910">
    <property type="component" value="Unassembled WGS sequence"/>
</dbReference>
<dbReference type="SUPFAM" id="SSF56925">
    <property type="entry name" value="OMPA-like"/>
    <property type="match status" value="1"/>
</dbReference>
<evidence type="ECO:0000256" key="2">
    <source>
        <dbReference type="ARBA" id="ARBA00022729"/>
    </source>
</evidence>
<evidence type="ECO:0000256" key="4">
    <source>
        <dbReference type="ARBA" id="ARBA00038306"/>
    </source>
</evidence>
<reference evidence="8" key="1">
    <citation type="journal article" date="2019" name="Int. J. Syst. Evol. Microbiol.">
        <title>The Global Catalogue of Microorganisms (GCM) 10K type strain sequencing project: providing services to taxonomists for standard genome sequencing and annotation.</title>
        <authorList>
            <consortium name="The Broad Institute Genomics Platform"/>
            <consortium name="The Broad Institute Genome Sequencing Center for Infectious Disease"/>
            <person name="Wu L."/>
            <person name="Ma J."/>
        </authorList>
    </citation>
    <scope>NUCLEOTIDE SEQUENCE [LARGE SCALE GENOMIC DNA]</scope>
    <source>
        <strain evidence="8">JCM 18015</strain>
    </source>
</reference>
<evidence type="ECO:0000256" key="1">
    <source>
        <dbReference type="ARBA" id="ARBA00004370"/>
    </source>
</evidence>
<evidence type="ECO:0000313" key="7">
    <source>
        <dbReference type="EMBL" id="GAA5069737.1"/>
    </source>
</evidence>
<dbReference type="InterPro" id="IPR027385">
    <property type="entry name" value="Beta-barrel_OMP"/>
</dbReference>
<gene>
    <name evidence="7" type="ORF">GCM10023209_11760</name>
</gene>
<dbReference type="PANTHER" id="PTHR34001:SF3">
    <property type="entry name" value="BLL7405 PROTEIN"/>
    <property type="match status" value="1"/>
</dbReference>
<evidence type="ECO:0000313" key="8">
    <source>
        <dbReference type="Proteomes" id="UP001499910"/>
    </source>
</evidence>
<comment type="similarity">
    <text evidence="4">Belongs to the Omp25/RopB family.</text>
</comment>
<evidence type="ECO:0000256" key="5">
    <source>
        <dbReference type="SAM" id="SignalP"/>
    </source>
</evidence>
<keyword evidence="2 5" id="KW-0732">Signal</keyword>
<comment type="caution">
    <text evidence="7">The sequence shown here is derived from an EMBL/GenBank/DDBJ whole genome shotgun (WGS) entry which is preliminary data.</text>
</comment>
<keyword evidence="3" id="KW-0472">Membrane</keyword>
<comment type="subcellular location">
    <subcellularLocation>
        <location evidence="1">Membrane</location>
    </subcellularLocation>
</comment>
<feature type="domain" description="Outer membrane protein beta-barrel" evidence="6">
    <location>
        <begin position="40"/>
        <end position="201"/>
    </location>
</feature>
<dbReference type="RefSeq" id="WP_259546143.1">
    <property type="nucleotide sequence ID" value="NZ_BAABHW010000001.1"/>
</dbReference>
<feature type="chain" id="PRO_5046535322" description="Outer membrane protein beta-barrel domain-containing protein" evidence="5">
    <location>
        <begin position="22"/>
        <end position="201"/>
    </location>
</feature>
<evidence type="ECO:0000256" key="3">
    <source>
        <dbReference type="ARBA" id="ARBA00023136"/>
    </source>
</evidence>
<proteinExistence type="inferred from homology"/>
<feature type="signal peptide" evidence="5">
    <location>
        <begin position="1"/>
        <end position="21"/>
    </location>
</feature>
<dbReference type="Gene3D" id="2.40.160.20">
    <property type="match status" value="1"/>
</dbReference>
<dbReference type="InterPro" id="IPR051692">
    <property type="entry name" value="OMP-like"/>
</dbReference>
<dbReference type="Pfam" id="PF13505">
    <property type="entry name" value="OMP_b-brl"/>
    <property type="match status" value="1"/>
</dbReference>
<dbReference type="PANTHER" id="PTHR34001">
    <property type="entry name" value="BLL7405 PROTEIN"/>
    <property type="match status" value="1"/>
</dbReference>
<name>A0ABP9L7C0_9RHOB</name>
<organism evidence="7 8">
    <name type="scientific">[Roseibacterium] beibuensis</name>
    <dbReference type="NCBI Taxonomy" id="1193142"/>
    <lineage>
        <taxon>Bacteria</taxon>
        <taxon>Pseudomonadati</taxon>
        <taxon>Pseudomonadota</taxon>
        <taxon>Alphaproteobacteria</taxon>
        <taxon>Rhodobacterales</taxon>
        <taxon>Roseobacteraceae</taxon>
        <taxon>Roseicyclus</taxon>
    </lineage>
</organism>
<evidence type="ECO:0000259" key="6">
    <source>
        <dbReference type="Pfam" id="PF13505"/>
    </source>
</evidence>
<accession>A0ABP9L7C0</accession>
<sequence>MKKFLATTAAVLVLLPCLAIAGPYEAPPAPPPVIIPDPVEPFEGFYAGLEFGHVMPEMDETGGPQTPFGDLGLDDGTAWGAFAGYTIQTGAMVYGGDLRWLHFNDTAGLFGAEIESTIDLRGRVGFATGNFLVYGALGYSFAEGFGVDFDGPSYGIGAEYNVTDNFFLGADFTARDLEGDSGGFSYEAEANTATLRVGFRF</sequence>
<dbReference type="InterPro" id="IPR011250">
    <property type="entry name" value="OMP/PagP_B-barrel"/>
</dbReference>
<protein>
    <recommendedName>
        <fullName evidence="6">Outer membrane protein beta-barrel domain-containing protein</fullName>
    </recommendedName>
</protein>
<dbReference type="EMBL" id="BAABHW010000001">
    <property type="protein sequence ID" value="GAA5069737.1"/>
    <property type="molecule type" value="Genomic_DNA"/>
</dbReference>